<dbReference type="Gene3D" id="1.25.40.10">
    <property type="entry name" value="Tetratricopeptide repeat domain"/>
    <property type="match status" value="1"/>
</dbReference>
<dbReference type="Proteomes" id="UP000198381">
    <property type="component" value="Unassembled WGS sequence"/>
</dbReference>
<name>A0ABX4D045_9FLAO</name>
<proteinExistence type="predicted"/>
<evidence type="ECO:0000313" key="2">
    <source>
        <dbReference type="Proteomes" id="UP000198381"/>
    </source>
</evidence>
<accession>A0ABX4D045</accession>
<reference evidence="1 2" key="1">
    <citation type="submission" date="2016-11" db="EMBL/GenBank/DDBJ databases">
        <title>Whole genomes of Flavobacteriaceae.</title>
        <authorList>
            <person name="Stine C."/>
            <person name="Li C."/>
            <person name="Tadesse D."/>
        </authorList>
    </citation>
    <scope>NUCLEOTIDE SEQUENCE [LARGE SCALE GENOMIC DNA]</scope>
    <source>
        <strain evidence="1 2">CCUG 60112</strain>
    </source>
</reference>
<dbReference type="EMBL" id="MUHD01000004">
    <property type="protein sequence ID" value="OXB10877.1"/>
    <property type="molecule type" value="Genomic_DNA"/>
</dbReference>
<comment type="caution">
    <text evidence="1">The sequence shown here is derived from an EMBL/GenBank/DDBJ whole genome shotgun (WGS) entry which is preliminary data.</text>
</comment>
<evidence type="ECO:0008006" key="3">
    <source>
        <dbReference type="Google" id="ProtNLM"/>
    </source>
</evidence>
<sequence>MKISVFKLKQRNVGNFLKLHLLFLLFTQSSFSQTSDEKKVMIDGEKAFSENNFTLAKDIYSQAVKLDEKNRNFWYNLAASELALGERENACEHFYKAYLLNDGEALNAIKENCPNFRNGSIMAVNDVDEKPKFIYKDKEYLLCEKGVLSSKYVDYMAKELRNSRVLGKKAIGRKVYVLIGISKADSLNIEVLKVTGNQEDVSAVKDEVIAVFKNAASYISAKNKGVNVDLWEKWAIPLSF</sequence>
<keyword evidence="2" id="KW-1185">Reference proteome</keyword>
<organism evidence="1 2">
    <name type="scientific">Flavobacterium plurextorum</name>
    <dbReference type="NCBI Taxonomy" id="1114867"/>
    <lineage>
        <taxon>Bacteria</taxon>
        <taxon>Pseudomonadati</taxon>
        <taxon>Bacteroidota</taxon>
        <taxon>Flavobacteriia</taxon>
        <taxon>Flavobacteriales</taxon>
        <taxon>Flavobacteriaceae</taxon>
        <taxon>Flavobacterium</taxon>
    </lineage>
</organism>
<dbReference type="RefSeq" id="WP_089056575.1">
    <property type="nucleotide sequence ID" value="NZ_MUHD01000004.1"/>
</dbReference>
<gene>
    <name evidence="1" type="ORF">B0A81_02625</name>
</gene>
<evidence type="ECO:0000313" key="1">
    <source>
        <dbReference type="EMBL" id="OXB10877.1"/>
    </source>
</evidence>
<dbReference type="InterPro" id="IPR011990">
    <property type="entry name" value="TPR-like_helical_dom_sf"/>
</dbReference>
<protein>
    <recommendedName>
        <fullName evidence="3">Tetratricopeptide repeat-containing protein</fullName>
    </recommendedName>
</protein>
<dbReference type="SUPFAM" id="SSF48452">
    <property type="entry name" value="TPR-like"/>
    <property type="match status" value="1"/>
</dbReference>